<keyword evidence="2" id="KW-0732">Signal</keyword>
<organism evidence="4 5">
    <name type="scientific">Algoriphagus faecimaris</name>
    <dbReference type="NCBI Taxonomy" id="686796"/>
    <lineage>
        <taxon>Bacteria</taxon>
        <taxon>Pseudomonadati</taxon>
        <taxon>Bacteroidota</taxon>
        <taxon>Cytophagia</taxon>
        <taxon>Cytophagales</taxon>
        <taxon>Cyclobacteriaceae</taxon>
        <taxon>Algoriphagus</taxon>
    </lineage>
</organism>
<accession>A0A1G6RSH7</accession>
<sequence length="176" mass="19965">MKTFLLFALIPFLMSTLLVFDFGSTSDWSDWEIENDTVMGGVSSSKLTRSEGGHAVFTGAVSLENNGGFASMQYHFPPKNISGYTKAILRLKGDGKAYQFRIKANLRERAAYIYTFKTTGEWQTVEIPLNKMEPSFRGNKLNIPNFNADQIQEVRFMIGNGKNENFRLEVEKIELQ</sequence>
<evidence type="ECO:0000256" key="2">
    <source>
        <dbReference type="SAM" id="SignalP"/>
    </source>
</evidence>
<evidence type="ECO:0000313" key="4">
    <source>
        <dbReference type="EMBL" id="SDD07518.1"/>
    </source>
</evidence>
<dbReference type="PANTHER" id="PTHR13194:SF19">
    <property type="entry name" value="NAD(P)-BINDING ROSSMANN-FOLD SUPERFAMILY PROTEIN"/>
    <property type="match status" value="1"/>
</dbReference>
<proteinExistence type="inferred from homology"/>
<dbReference type="InterPro" id="IPR039131">
    <property type="entry name" value="NDUFAF1"/>
</dbReference>
<dbReference type="PANTHER" id="PTHR13194">
    <property type="entry name" value="COMPLEX I INTERMEDIATE-ASSOCIATED PROTEIN 30"/>
    <property type="match status" value="1"/>
</dbReference>
<evidence type="ECO:0000313" key="5">
    <source>
        <dbReference type="Proteomes" id="UP000199060"/>
    </source>
</evidence>
<dbReference type="STRING" id="686796.SAMN04488104_10142"/>
<dbReference type="AlphaFoldDB" id="A0A1G6RSH7"/>
<protein>
    <submittedName>
        <fullName evidence="4">Complex I intermediate-associated protein 30 (CIA30)</fullName>
    </submittedName>
</protein>
<dbReference type="InterPro" id="IPR013857">
    <property type="entry name" value="NADH-UbQ_OxRdtase-assoc_prot30"/>
</dbReference>
<name>A0A1G6RSH7_9BACT</name>
<evidence type="ECO:0000256" key="1">
    <source>
        <dbReference type="ARBA" id="ARBA00007884"/>
    </source>
</evidence>
<evidence type="ECO:0000259" key="3">
    <source>
        <dbReference type="Pfam" id="PF08547"/>
    </source>
</evidence>
<dbReference type="InterPro" id="IPR008979">
    <property type="entry name" value="Galactose-bd-like_sf"/>
</dbReference>
<feature type="domain" description="NADH:ubiquinone oxidoreductase intermediate-associated protein 30" evidence="3">
    <location>
        <begin position="20"/>
        <end position="170"/>
    </location>
</feature>
<feature type="signal peptide" evidence="2">
    <location>
        <begin position="1"/>
        <end position="20"/>
    </location>
</feature>
<dbReference type="EMBL" id="FNAC01000014">
    <property type="protein sequence ID" value="SDD07518.1"/>
    <property type="molecule type" value="Genomic_DNA"/>
</dbReference>
<dbReference type="OrthoDB" id="442188at2"/>
<dbReference type="SUPFAM" id="SSF49785">
    <property type="entry name" value="Galactose-binding domain-like"/>
    <property type="match status" value="1"/>
</dbReference>
<comment type="similarity">
    <text evidence="1">Belongs to the CIA30 family.</text>
</comment>
<dbReference type="Proteomes" id="UP000199060">
    <property type="component" value="Unassembled WGS sequence"/>
</dbReference>
<dbReference type="Pfam" id="PF08547">
    <property type="entry name" value="CIA30"/>
    <property type="match status" value="1"/>
</dbReference>
<gene>
    <name evidence="4" type="ORF">SAMN04488104_10142</name>
</gene>
<dbReference type="Gene3D" id="2.60.120.430">
    <property type="entry name" value="Galactose-binding lectin"/>
    <property type="match status" value="1"/>
</dbReference>
<feature type="chain" id="PRO_5011517460" evidence="2">
    <location>
        <begin position="21"/>
        <end position="176"/>
    </location>
</feature>
<reference evidence="5" key="1">
    <citation type="submission" date="2016-10" db="EMBL/GenBank/DDBJ databases">
        <authorList>
            <person name="Varghese N."/>
            <person name="Submissions S."/>
        </authorList>
    </citation>
    <scope>NUCLEOTIDE SEQUENCE [LARGE SCALE GENOMIC DNA]</scope>
    <source>
        <strain evidence="5">DSM 23095</strain>
    </source>
</reference>
<keyword evidence="5" id="KW-1185">Reference proteome</keyword>